<dbReference type="InterPro" id="IPR051685">
    <property type="entry name" value="Ycf3/AcsC/BcsC/TPR_MFPF"/>
</dbReference>
<dbReference type="AlphaFoldDB" id="B3QRW9"/>
<dbReference type="InterPro" id="IPR011990">
    <property type="entry name" value="TPR-like_helical_dom_sf"/>
</dbReference>
<dbReference type="Pfam" id="PF13181">
    <property type="entry name" value="TPR_8"/>
    <property type="match status" value="1"/>
</dbReference>
<dbReference type="EMBL" id="CP001100">
    <property type="protein sequence ID" value="ACF13922.1"/>
    <property type="molecule type" value="Genomic_DNA"/>
</dbReference>
<dbReference type="InterPro" id="IPR019734">
    <property type="entry name" value="TPR_rpt"/>
</dbReference>
<evidence type="ECO:0000256" key="3">
    <source>
        <dbReference type="PROSITE-ProRule" id="PRU00339"/>
    </source>
</evidence>
<dbReference type="SMART" id="SM00028">
    <property type="entry name" value="TPR"/>
    <property type="match status" value="3"/>
</dbReference>
<dbReference type="InterPro" id="IPR025874">
    <property type="entry name" value="DZR"/>
</dbReference>
<dbReference type="SUPFAM" id="SSF48452">
    <property type="entry name" value="TPR-like"/>
    <property type="match status" value="1"/>
</dbReference>
<accession>B3QRW9</accession>
<reference evidence="6 7" key="1">
    <citation type="submission" date="2008-06" db="EMBL/GenBank/DDBJ databases">
        <title>Complete sequence of Chloroherpeton thalassium ATCC 35110.</title>
        <authorList>
            <consortium name="US DOE Joint Genome Institute"/>
            <person name="Lucas S."/>
            <person name="Copeland A."/>
            <person name="Lapidus A."/>
            <person name="Glavina del Rio T."/>
            <person name="Dalin E."/>
            <person name="Tice H."/>
            <person name="Bruce D."/>
            <person name="Goodwin L."/>
            <person name="Pitluck S."/>
            <person name="Schmutz J."/>
            <person name="Larimer F."/>
            <person name="Land M."/>
            <person name="Hauser L."/>
            <person name="Kyrpides N."/>
            <person name="Mikhailova N."/>
            <person name="Liu Z."/>
            <person name="Li T."/>
            <person name="Zhao F."/>
            <person name="Overmann J."/>
            <person name="Bryant D.A."/>
            <person name="Richardson P."/>
        </authorList>
    </citation>
    <scope>NUCLEOTIDE SEQUENCE [LARGE SCALE GENOMIC DNA]</scope>
    <source>
        <strain evidence="7">ATCC 35110 / GB-78</strain>
    </source>
</reference>
<organism evidence="6 7">
    <name type="scientific">Chloroherpeton thalassium (strain ATCC 35110 / GB-78)</name>
    <dbReference type="NCBI Taxonomy" id="517418"/>
    <lineage>
        <taxon>Bacteria</taxon>
        <taxon>Pseudomonadati</taxon>
        <taxon>Chlorobiota</taxon>
        <taxon>Chlorobiia</taxon>
        <taxon>Chlorobiales</taxon>
        <taxon>Chloroherpetonaceae</taxon>
        <taxon>Chloroherpeton</taxon>
    </lineage>
</organism>
<name>B3QRW9_CHLT3</name>
<keyword evidence="4" id="KW-0812">Transmembrane</keyword>
<evidence type="ECO:0000259" key="5">
    <source>
        <dbReference type="Pfam" id="PF12773"/>
    </source>
</evidence>
<dbReference type="eggNOG" id="COG0457">
    <property type="taxonomic scope" value="Bacteria"/>
</dbReference>
<evidence type="ECO:0000256" key="2">
    <source>
        <dbReference type="ARBA" id="ARBA00022803"/>
    </source>
</evidence>
<dbReference type="PANTHER" id="PTHR44943:SF8">
    <property type="entry name" value="TPR REPEAT-CONTAINING PROTEIN MJ0263"/>
    <property type="match status" value="1"/>
</dbReference>
<sequence length="338" mass="36323">MNLEKKTCPTCGAALKAGQDYCLNCGSDLPFRFSESSPAKNLQTEAPFGTSTKSQITTCKACGCAISADAKFCASCGTSCVDDLKNEPLENSPIKKEFFLLLAMAAAVLVWLSILGWQSLFSAKHGFDLSGAAGKASLNPPAALPIDSLHGQHAELSVADSLELSKINERIARFESESSLQQKAMLAIQIANDYAKLKQLGAAGSFMQKAAELSDTNQDSLYLKAANLYDDGKLYHAAAPLYEKALELMPTDVDVRIDFAICLLGMGTFERGLAEMKKALELDPKHQIANLNMGIIYTELGKLQEALPYLEKAAFLNPNTAAGQKANELLLEIKSATP</sequence>
<evidence type="ECO:0000256" key="4">
    <source>
        <dbReference type="SAM" id="Phobius"/>
    </source>
</evidence>
<keyword evidence="4" id="KW-0472">Membrane</keyword>
<feature type="repeat" description="TPR" evidence="3">
    <location>
        <begin position="219"/>
        <end position="252"/>
    </location>
</feature>
<dbReference type="RefSeq" id="WP_012500006.1">
    <property type="nucleotide sequence ID" value="NC_011026.1"/>
</dbReference>
<keyword evidence="7" id="KW-1185">Reference proteome</keyword>
<evidence type="ECO:0000256" key="1">
    <source>
        <dbReference type="ARBA" id="ARBA00022737"/>
    </source>
</evidence>
<dbReference type="Gene3D" id="1.25.40.10">
    <property type="entry name" value="Tetratricopeptide repeat domain"/>
    <property type="match status" value="1"/>
</dbReference>
<dbReference type="PANTHER" id="PTHR44943">
    <property type="entry name" value="CELLULOSE SYNTHASE OPERON PROTEIN C"/>
    <property type="match status" value="1"/>
</dbReference>
<feature type="repeat" description="TPR" evidence="3">
    <location>
        <begin position="287"/>
        <end position="320"/>
    </location>
</feature>
<evidence type="ECO:0000313" key="7">
    <source>
        <dbReference type="Proteomes" id="UP000001208"/>
    </source>
</evidence>
<evidence type="ECO:0000313" key="6">
    <source>
        <dbReference type="EMBL" id="ACF13922.1"/>
    </source>
</evidence>
<dbReference type="KEGG" id="cts:Ctha_1463"/>
<dbReference type="PROSITE" id="PS50005">
    <property type="entry name" value="TPR"/>
    <property type="match status" value="3"/>
</dbReference>
<feature type="domain" description="DZANK-type" evidence="5">
    <location>
        <begin position="8"/>
        <end position="77"/>
    </location>
</feature>
<dbReference type="STRING" id="517418.Ctha_1463"/>
<keyword evidence="2 3" id="KW-0802">TPR repeat</keyword>
<dbReference type="OrthoDB" id="1495347at2"/>
<keyword evidence="1" id="KW-0677">Repeat</keyword>
<feature type="transmembrane region" description="Helical" evidence="4">
    <location>
        <begin position="98"/>
        <end position="117"/>
    </location>
</feature>
<dbReference type="Pfam" id="PF14559">
    <property type="entry name" value="TPR_19"/>
    <property type="match status" value="1"/>
</dbReference>
<keyword evidence="4" id="KW-1133">Transmembrane helix</keyword>
<dbReference type="Pfam" id="PF12773">
    <property type="entry name" value="DZR"/>
    <property type="match status" value="1"/>
</dbReference>
<feature type="repeat" description="TPR" evidence="3">
    <location>
        <begin position="253"/>
        <end position="286"/>
    </location>
</feature>
<gene>
    <name evidence="6" type="ordered locus">Ctha_1463</name>
</gene>
<dbReference type="HOGENOM" id="CLU_820613_0_0_10"/>
<dbReference type="Proteomes" id="UP000001208">
    <property type="component" value="Chromosome"/>
</dbReference>
<protein>
    <submittedName>
        <fullName evidence="6">Tetratricopeptide TPR_2 repeat protein</fullName>
    </submittedName>
</protein>
<proteinExistence type="predicted"/>